<evidence type="ECO:0000313" key="1">
    <source>
        <dbReference type="EMBL" id="MBJ7607960.1"/>
    </source>
</evidence>
<organism evidence="1 2">
    <name type="scientific">Candidatus Amunia macphersoniae</name>
    <dbReference type="NCBI Taxonomy" id="3127014"/>
    <lineage>
        <taxon>Bacteria</taxon>
        <taxon>Bacillati</taxon>
        <taxon>Candidatus Dormiibacterota</taxon>
        <taxon>Candidatus Dormibacteria</taxon>
        <taxon>Candidatus Aeolococcales</taxon>
        <taxon>Candidatus Aeolococcaceae</taxon>
        <taxon>Candidatus Amunia</taxon>
    </lineage>
</organism>
<dbReference type="PANTHER" id="PTHR41913:SF1">
    <property type="entry name" value="DUF1684 DOMAIN-CONTAINING PROTEIN"/>
    <property type="match status" value="1"/>
</dbReference>
<dbReference type="EMBL" id="JAEKNN010000005">
    <property type="protein sequence ID" value="MBJ7607960.1"/>
    <property type="molecule type" value="Genomic_DNA"/>
</dbReference>
<dbReference type="PANTHER" id="PTHR41913">
    <property type="entry name" value="DUF1684 DOMAIN-CONTAINING PROTEIN"/>
    <property type="match status" value="1"/>
</dbReference>
<sequence>MDASHALQLTDWRRQVGELYARIRGPGSGVEAWAAWREGKQRLYREHPQSPVPETERPVYEFDCFDHDPSMRTLAELVVDHPRHIDGDGEVPGMTRVGTLDFILHDTPCRLGAYWLDGYAGGLFVPVADGTSGPETYGGGRYVLDTAKGADLGMVGGRVVLDFNFAYAPSCAHDPRWRCPLAAQDNHLQLPVRAGERGG</sequence>
<name>A0A934KL92_9BACT</name>
<reference evidence="1 2" key="1">
    <citation type="submission" date="2020-10" db="EMBL/GenBank/DDBJ databases">
        <title>Ca. Dormibacterota MAGs.</title>
        <authorList>
            <person name="Montgomery K."/>
        </authorList>
    </citation>
    <scope>NUCLEOTIDE SEQUENCE [LARGE SCALE GENOMIC DNA]</scope>
    <source>
        <strain evidence="1">Mitchell_Peninsula_5</strain>
    </source>
</reference>
<protein>
    <submittedName>
        <fullName evidence="1">DUF1684 domain-containing protein</fullName>
    </submittedName>
</protein>
<dbReference type="Proteomes" id="UP000614410">
    <property type="component" value="Unassembled WGS sequence"/>
</dbReference>
<dbReference type="InterPro" id="IPR012467">
    <property type="entry name" value="DUF1684"/>
</dbReference>
<dbReference type="AlphaFoldDB" id="A0A934KL92"/>
<dbReference type="Pfam" id="PF07920">
    <property type="entry name" value="DUF1684"/>
    <property type="match status" value="1"/>
</dbReference>
<comment type="caution">
    <text evidence="1">The sequence shown here is derived from an EMBL/GenBank/DDBJ whole genome shotgun (WGS) entry which is preliminary data.</text>
</comment>
<proteinExistence type="predicted"/>
<accession>A0A934KL92</accession>
<evidence type="ECO:0000313" key="2">
    <source>
        <dbReference type="Proteomes" id="UP000614410"/>
    </source>
</evidence>
<gene>
    <name evidence="1" type="ORF">JF887_00810</name>
</gene>